<keyword evidence="9 13" id="KW-0472">Membrane</keyword>
<comment type="function">
    <text evidence="13">Required for the insertion and/or proper folding and/or complex formation of integral membrane proteins into the membrane. Involved in integration of membrane proteins that insert both dependently and independently of the Sec translocase complex, as well as at least some lipoproteins. Aids folding of multispanning membrane proteins.</text>
</comment>
<evidence type="ECO:0000256" key="14">
    <source>
        <dbReference type="SAM" id="MobiDB-lite"/>
    </source>
</evidence>
<evidence type="ECO:0000259" key="15">
    <source>
        <dbReference type="Pfam" id="PF02096"/>
    </source>
</evidence>
<keyword evidence="4 13" id="KW-0813">Transport</keyword>
<dbReference type="Pfam" id="PF14849">
    <property type="entry name" value="YidC_periplas"/>
    <property type="match status" value="1"/>
</dbReference>
<feature type="transmembrane region" description="Helical" evidence="13">
    <location>
        <begin position="371"/>
        <end position="391"/>
    </location>
</feature>
<dbReference type="InterPro" id="IPR019998">
    <property type="entry name" value="Membr_insert_YidC"/>
</dbReference>
<feature type="domain" description="Membrane insertase YidC N-terminal" evidence="16">
    <location>
        <begin position="85"/>
        <end position="360"/>
    </location>
</feature>
<evidence type="ECO:0000256" key="3">
    <source>
        <dbReference type="ARBA" id="ARBA00015325"/>
    </source>
</evidence>
<dbReference type="InterPro" id="IPR028055">
    <property type="entry name" value="YidC/Oxa/ALB_C"/>
</dbReference>
<dbReference type="Proteomes" id="UP000661077">
    <property type="component" value="Unassembled WGS sequence"/>
</dbReference>
<dbReference type="EMBL" id="JAEVLS010000001">
    <property type="protein sequence ID" value="MBM0104109.1"/>
    <property type="molecule type" value="Genomic_DNA"/>
</dbReference>
<evidence type="ECO:0000259" key="16">
    <source>
        <dbReference type="Pfam" id="PF14849"/>
    </source>
</evidence>
<evidence type="ECO:0000256" key="1">
    <source>
        <dbReference type="ARBA" id="ARBA00004429"/>
    </source>
</evidence>
<comment type="caution">
    <text evidence="17">The sequence shown here is derived from an EMBL/GenBank/DDBJ whole genome shotgun (WGS) entry which is preliminary data.</text>
</comment>
<feature type="transmembrane region" description="Helical" evidence="13">
    <location>
        <begin position="481"/>
        <end position="499"/>
    </location>
</feature>
<feature type="transmembrane region" description="Helical" evidence="13">
    <location>
        <begin position="434"/>
        <end position="457"/>
    </location>
</feature>
<dbReference type="PRINTS" id="PR01900">
    <property type="entry name" value="YIDCPROTEIN"/>
</dbReference>
<accession>A0ABS1WSZ9</accession>
<evidence type="ECO:0000256" key="6">
    <source>
        <dbReference type="ARBA" id="ARBA00022692"/>
    </source>
</evidence>
<dbReference type="RefSeq" id="WP_203166051.1">
    <property type="nucleotide sequence ID" value="NZ_JAEVLS010000001.1"/>
</dbReference>
<dbReference type="Pfam" id="PF02096">
    <property type="entry name" value="60KD_IMP"/>
    <property type="match status" value="1"/>
</dbReference>
<evidence type="ECO:0000256" key="5">
    <source>
        <dbReference type="ARBA" id="ARBA00022475"/>
    </source>
</evidence>
<dbReference type="CDD" id="cd19961">
    <property type="entry name" value="EcYidC-like_peri"/>
    <property type="match status" value="1"/>
</dbReference>
<evidence type="ECO:0000313" key="18">
    <source>
        <dbReference type="Proteomes" id="UP000661077"/>
    </source>
</evidence>
<proteinExistence type="inferred from homology"/>
<comment type="subunit">
    <text evidence="13">Interacts with the Sec translocase complex via SecD. Specifically interacts with transmembrane segments of nascent integral membrane proteins during membrane integration.</text>
</comment>
<keyword evidence="7 13" id="KW-0653">Protein transport</keyword>
<feature type="compositionally biased region" description="Low complexity" evidence="14">
    <location>
        <begin position="57"/>
        <end position="77"/>
    </location>
</feature>
<evidence type="ECO:0000256" key="12">
    <source>
        <dbReference type="ARBA" id="ARBA00033342"/>
    </source>
</evidence>
<evidence type="ECO:0000256" key="7">
    <source>
        <dbReference type="ARBA" id="ARBA00022927"/>
    </source>
</evidence>
<dbReference type="InterPro" id="IPR028053">
    <property type="entry name" value="Membr_insert_YidC_N"/>
</dbReference>
<dbReference type="InterPro" id="IPR001708">
    <property type="entry name" value="YidC/ALB3/OXA1/COX18"/>
</dbReference>
<sequence length="561" mass="62757">MDNQRVFIWAALALVLYLNFVTWQKDYAPPPPAPSAATQTQSANGSTPANETLPDLPSAATDAPAAPASTPATSSEATAANAAVIRVKTDVLSMDISTRGGELIRADLLKYPVEKNRPDLAVRLFNPTSPLYVARSGLRAADQRAEPTHQAIYKSAANEYTLAAGQEELIVPLTWTDDQGITVVKTYRFTPGSYRIDLTYDVVNTSGADYKAASYVQIVRHYEHIERSYFKVETYAYRGPAIYDGKAYRKLDIEDEEDRAFKASITGGWMAALQHHFVAAAVPPVGANYDYQLTLDADNDYVLSYRGPLEVVPAGGRHSFKETLFVGPKLQEQLEQAGPKLALVADYGMLTVIAQPLFWLLDKVHNVIGNWGWAIIIVTFLIKLAFYKLTAASGRSMAKMRNLGPRIKAIQERYKDDREQLGRQMMEIYKREKINPLAGCLPILIQIPFFLAFYWVLLESVEMRQAPFLGWITDLSSRDPYFILPILMGAAMFAQFKLQPMPSADPMQAKIFMFMPIIMAVTMAWFPAGLVLYWLTNTLLSIAQQWRINKLVAAEDRREKS</sequence>
<evidence type="ECO:0000256" key="10">
    <source>
        <dbReference type="ARBA" id="ARBA00023186"/>
    </source>
</evidence>
<feature type="transmembrane region" description="Helical" evidence="13">
    <location>
        <begin position="511"/>
        <end position="535"/>
    </location>
</feature>
<keyword evidence="8 13" id="KW-1133">Transmembrane helix</keyword>
<evidence type="ECO:0000256" key="2">
    <source>
        <dbReference type="ARBA" id="ARBA00010527"/>
    </source>
</evidence>
<organism evidence="17 18">
    <name type="scientific">Steroidobacter gossypii</name>
    <dbReference type="NCBI Taxonomy" id="2805490"/>
    <lineage>
        <taxon>Bacteria</taxon>
        <taxon>Pseudomonadati</taxon>
        <taxon>Pseudomonadota</taxon>
        <taxon>Gammaproteobacteria</taxon>
        <taxon>Steroidobacterales</taxon>
        <taxon>Steroidobacteraceae</taxon>
        <taxon>Steroidobacter</taxon>
    </lineage>
</organism>
<feature type="region of interest" description="Disordered" evidence="14">
    <location>
        <begin position="30"/>
        <end position="77"/>
    </location>
</feature>
<reference evidence="17 18" key="1">
    <citation type="journal article" date="2021" name="Int. J. Syst. Evol. Microbiol.">
        <title>Steroidobacter gossypii sp. nov., isolated from soil of cotton cropping field.</title>
        <authorList>
            <person name="Huang R."/>
            <person name="Yang S."/>
            <person name="Zhen C."/>
            <person name="Liu W."/>
        </authorList>
    </citation>
    <scope>NUCLEOTIDE SEQUENCE [LARGE SCALE GENOMIC DNA]</scope>
    <source>
        <strain evidence="17 18">S1-65</strain>
    </source>
</reference>
<dbReference type="Gene3D" id="2.70.98.90">
    <property type="match status" value="1"/>
</dbReference>
<dbReference type="HAMAP" id="MF_01810">
    <property type="entry name" value="YidC_type1"/>
    <property type="match status" value="1"/>
</dbReference>
<dbReference type="NCBIfam" id="NF002352">
    <property type="entry name" value="PRK01318.1-3"/>
    <property type="match status" value="1"/>
</dbReference>
<dbReference type="NCBIfam" id="TIGR03593">
    <property type="entry name" value="yidC_nterm"/>
    <property type="match status" value="1"/>
</dbReference>
<dbReference type="PANTHER" id="PTHR12428">
    <property type="entry name" value="OXA1"/>
    <property type="match status" value="1"/>
</dbReference>
<evidence type="ECO:0000256" key="13">
    <source>
        <dbReference type="HAMAP-Rule" id="MF_01810"/>
    </source>
</evidence>
<name>A0ABS1WSZ9_9GAMM</name>
<protein>
    <recommendedName>
        <fullName evidence="3 13">Membrane protein insertase YidC</fullName>
    </recommendedName>
    <alternativeName>
        <fullName evidence="12 13">Foldase YidC</fullName>
    </alternativeName>
    <alternativeName>
        <fullName evidence="11 13">Membrane integrase YidC</fullName>
    </alternativeName>
    <alternativeName>
        <fullName evidence="13">Membrane protein YidC</fullName>
    </alternativeName>
</protein>
<comment type="subcellular location">
    <subcellularLocation>
        <location evidence="1">Cell inner membrane</location>
        <topology evidence="1">Multi-pass membrane protein</topology>
    </subcellularLocation>
    <subcellularLocation>
        <location evidence="13">Cell membrane</location>
        <topology evidence="13">Multi-pass membrane protein</topology>
    </subcellularLocation>
</comment>
<keyword evidence="6 13" id="KW-0812">Transmembrane</keyword>
<evidence type="ECO:0000313" key="17">
    <source>
        <dbReference type="EMBL" id="MBM0104109.1"/>
    </source>
</evidence>
<keyword evidence="10 13" id="KW-0143">Chaperone</keyword>
<evidence type="ECO:0000256" key="9">
    <source>
        <dbReference type="ARBA" id="ARBA00023136"/>
    </source>
</evidence>
<dbReference type="PRINTS" id="PR00701">
    <property type="entry name" value="60KDINNERMP"/>
</dbReference>
<feature type="transmembrane region" description="Helical" evidence="13">
    <location>
        <begin position="6"/>
        <end position="23"/>
    </location>
</feature>
<dbReference type="InterPro" id="IPR038221">
    <property type="entry name" value="YidC_periplasmic_sf"/>
</dbReference>
<evidence type="ECO:0000256" key="4">
    <source>
        <dbReference type="ARBA" id="ARBA00022448"/>
    </source>
</evidence>
<evidence type="ECO:0000256" key="11">
    <source>
        <dbReference type="ARBA" id="ARBA00033245"/>
    </source>
</evidence>
<feature type="domain" description="Membrane insertase YidC/Oxa/ALB C-terminal" evidence="15">
    <location>
        <begin position="371"/>
        <end position="550"/>
    </location>
</feature>
<dbReference type="InterPro" id="IPR047196">
    <property type="entry name" value="YidC_ALB_C"/>
</dbReference>
<dbReference type="NCBIfam" id="TIGR03592">
    <property type="entry name" value="yidC_oxa1_cterm"/>
    <property type="match status" value="1"/>
</dbReference>
<keyword evidence="5 13" id="KW-1003">Cell membrane</keyword>
<keyword evidence="18" id="KW-1185">Reference proteome</keyword>
<evidence type="ECO:0000256" key="8">
    <source>
        <dbReference type="ARBA" id="ARBA00022989"/>
    </source>
</evidence>
<comment type="similarity">
    <text evidence="2 13">Belongs to the OXA1/ALB3/YidC family. Type 1 subfamily.</text>
</comment>
<dbReference type="CDD" id="cd20070">
    <property type="entry name" value="5TM_YidC_Alb3"/>
    <property type="match status" value="1"/>
</dbReference>
<dbReference type="PANTHER" id="PTHR12428:SF65">
    <property type="entry name" value="CYTOCHROME C OXIDASE ASSEMBLY PROTEIN COX18, MITOCHONDRIAL"/>
    <property type="match status" value="1"/>
</dbReference>
<gene>
    <name evidence="13 17" type="primary">yidC</name>
    <name evidence="17" type="ORF">JM946_05105</name>
</gene>